<feature type="binding site" evidence="2">
    <location>
        <position position="177"/>
    </location>
    <ligand>
        <name>substrate</name>
    </ligand>
</feature>
<keyword evidence="5" id="KW-0378">Hydrolase</keyword>
<feature type="binding site" evidence="2">
    <location>
        <position position="284"/>
    </location>
    <ligand>
        <name>substrate</name>
    </ligand>
</feature>
<evidence type="ECO:0000256" key="2">
    <source>
        <dbReference type="PIRSR" id="PIRSR620023-2"/>
    </source>
</evidence>
<dbReference type="InterPro" id="IPR020023">
    <property type="entry name" value="PseG"/>
</dbReference>
<protein>
    <submittedName>
        <fullName evidence="5">UDP-2,4-diacetamido-2,4, 6-trideoxy-beta-L-altropyranose hydrolase</fullName>
        <ecNumber evidence="5">3.6.1.57</ecNumber>
    </submittedName>
</protein>
<dbReference type="NCBIfam" id="TIGR03590">
    <property type="entry name" value="PseG"/>
    <property type="match status" value="1"/>
</dbReference>
<dbReference type="RefSeq" id="WP_368639828.1">
    <property type="nucleotide sequence ID" value="NZ_CP158254.1"/>
</dbReference>
<dbReference type="SUPFAM" id="SSF53756">
    <property type="entry name" value="UDP-Glycosyltransferase/glycogen phosphorylase"/>
    <property type="match status" value="1"/>
</dbReference>
<dbReference type="InterPro" id="IPR007235">
    <property type="entry name" value="Glyco_trans_28_C"/>
</dbReference>
<dbReference type="EMBL" id="CP158267">
    <property type="protein sequence ID" value="XDJ80992.1"/>
    <property type="molecule type" value="Genomic_DNA"/>
</dbReference>
<dbReference type="AlphaFoldDB" id="A0AB39FNC8"/>
<dbReference type="Gene3D" id="3.40.50.11190">
    <property type="match status" value="1"/>
</dbReference>
<dbReference type="Gene3D" id="3.40.50.2000">
    <property type="entry name" value="Glycogen Phosphorylase B"/>
    <property type="match status" value="1"/>
</dbReference>
<evidence type="ECO:0000313" key="5">
    <source>
        <dbReference type="EMBL" id="XDJ80992.1"/>
    </source>
</evidence>
<proteinExistence type="predicted"/>
<gene>
    <name evidence="5" type="primary">pseG</name>
    <name evidence="4" type="ORF">ABRZ04_13735</name>
    <name evidence="5" type="ORF">ABRZ07_05675</name>
</gene>
<dbReference type="GO" id="GO:0016787">
    <property type="term" value="F:hydrolase activity"/>
    <property type="evidence" value="ECO:0007669"/>
    <property type="project" value="UniProtKB-KW"/>
</dbReference>
<evidence type="ECO:0000259" key="3">
    <source>
        <dbReference type="Pfam" id="PF04101"/>
    </source>
</evidence>
<accession>A0AB39FNC8</accession>
<evidence type="ECO:0000256" key="1">
    <source>
        <dbReference type="PIRSR" id="PIRSR620023-1"/>
    </source>
</evidence>
<sequence length="363" mass="40206">MKIVFRADASLDIGTGHIMRCLTLADALKSKGAECHFICREHVGHLIAHVRIAGHEAHSLPLTRSEKTHAGQMDGSAPKHAQWLGVSQQEDALDSINVLKRIQPDWLVVDHYALDFRWESELRPYADRLMVIDDLADRTHDCDLLLDQTYGRGSEEYRLLVPEACSLLCGSLYALLRPEFAQWRSYSLARRARPELGHLLITMGGVDRDNVTGRILETLAQGCLPESCCISIVMGENAPWLDPVRQTAAQLPWRASVIVGVKDMARLMAESDLAIGAAGATAWERCCLGLPTLLMVLADNQQAIAQSLQYAGAAQIIDQVSWKHGVVITELLSERRRMTDMARAASEIVDGMGAERLVYKIYG</sequence>
<dbReference type="Pfam" id="PF04101">
    <property type="entry name" value="Glyco_tran_28_C"/>
    <property type="match status" value="1"/>
</dbReference>
<dbReference type="PANTHER" id="PTHR21015:SF22">
    <property type="entry name" value="GLYCOSYLTRANSFERASE"/>
    <property type="match status" value="1"/>
</dbReference>
<dbReference type="GO" id="GO:0016758">
    <property type="term" value="F:hexosyltransferase activity"/>
    <property type="evidence" value="ECO:0007669"/>
    <property type="project" value="InterPro"/>
</dbReference>
<feature type="active site" description="Proton acceptor" evidence="1">
    <location>
        <position position="17"/>
    </location>
</feature>
<dbReference type="EMBL" id="CP158254">
    <property type="protein sequence ID" value="XDJ47336.1"/>
    <property type="molecule type" value="Genomic_DNA"/>
</dbReference>
<dbReference type="PANTHER" id="PTHR21015">
    <property type="entry name" value="UDP-N-ACETYLGLUCOSAMINE--N-ACETYLMURAMYL-(PENTAPEPTIDE) PYROPHOSPHORYL-UNDECAPRENOL N-ACETYLGLUCOSAMINE TRANSFERASE 1"/>
    <property type="match status" value="1"/>
</dbReference>
<name>A0AB39FNC8_9BURK</name>
<dbReference type="EC" id="3.6.1.57" evidence="5"/>
<evidence type="ECO:0000313" key="4">
    <source>
        <dbReference type="EMBL" id="XDJ47336.1"/>
    </source>
</evidence>
<feature type="domain" description="Glycosyl transferase family 28 C-terminal" evidence="3">
    <location>
        <begin position="258"/>
        <end position="344"/>
    </location>
</feature>
<reference evidence="5" key="1">
    <citation type="submission" date="2024-05" db="EMBL/GenBank/DDBJ databases">
        <authorList>
            <person name="Luo Y.-C."/>
            <person name="Nicholds J."/>
            <person name="Mortimer T."/>
            <person name="Maboni G."/>
        </authorList>
    </citation>
    <scope>NUCLEOTIDE SEQUENCE</scope>
    <source>
        <strain evidence="5">141555</strain>
        <strain evidence="4">151836</strain>
    </source>
</reference>
<organism evidence="5">
    <name type="scientific">Castellaniella ginsengisoli</name>
    <dbReference type="NCBI Taxonomy" id="546114"/>
    <lineage>
        <taxon>Bacteria</taxon>
        <taxon>Pseudomonadati</taxon>
        <taxon>Pseudomonadota</taxon>
        <taxon>Betaproteobacteria</taxon>
        <taxon>Burkholderiales</taxon>
        <taxon>Alcaligenaceae</taxon>
        <taxon>Castellaniella</taxon>
    </lineage>
</organism>